<dbReference type="AlphaFoldDB" id="A0A0U5BKV3"/>
<dbReference type="Proteomes" id="UP000218965">
    <property type="component" value="Chromosome"/>
</dbReference>
<dbReference type="KEGG" id="malk:MalAC0309_0613"/>
<gene>
    <name evidence="2" type="ORF">MalAC0309_0613</name>
</gene>
<feature type="region of interest" description="Disordered" evidence="1">
    <location>
        <begin position="1"/>
        <end position="28"/>
    </location>
</feature>
<reference evidence="2 3" key="2">
    <citation type="submission" date="2016-01" db="EMBL/GenBank/DDBJ databases">
        <title>Microcella alkaliphila JAM AC0309 whole genome shotgun sequence.</title>
        <authorList>
            <person name="Kurata A."/>
            <person name="Hirose Y."/>
            <person name="Kishimoto N."/>
            <person name="Kobayashi T."/>
        </authorList>
    </citation>
    <scope>NUCLEOTIDE SEQUENCE [LARGE SCALE GENOMIC DNA]</scope>
    <source>
        <strain evidence="2 3">JAM AC0309</strain>
    </source>
</reference>
<accession>A0A0U5BKV3</accession>
<feature type="compositionally biased region" description="Basic residues" evidence="1">
    <location>
        <begin position="19"/>
        <end position="28"/>
    </location>
</feature>
<proteinExistence type="predicted"/>
<evidence type="ECO:0000313" key="3">
    <source>
        <dbReference type="Proteomes" id="UP000218965"/>
    </source>
</evidence>
<evidence type="ECO:0000256" key="1">
    <source>
        <dbReference type="SAM" id="MobiDB-lite"/>
    </source>
</evidence>
<evidence type="ECO:0000313" key="2">
    <source>
        <dbReference type="EMBL" id="BAU31483.1"/>
    </source>
</evidence>
<sequence length="95" mass="11305">MPELAVDARLRRNAETGEHRRRHRKHRAAALTHWVPPCDAMRARCNSDTVRRKWGRLWESNPATRRRRRTGNAPSGNYWIAGRLWESNPRPIHYE</sequence>
<dbReference type="EMBL" id="AP017315">
    <property type="protein sequence ID" value="BAU31483.1"/>
    <property type="molecule type" value="Genomic_DNA"/>
</dbReference>
<protein>
    <submittedName>
        <fullName evidence="2">Uncharacterized protein</fullName>
    </submittedName>
</protein>
<organism evidence="2 3">
    <name type="scientific">Microcella alkaliphila</name>
    <dbReference type="NCBI Taxonomy" id="279828"/>
    <lineage>
        <taxon>Bacteria</taxon>
        <taxon>Bacillati</taxon>
        <taxon>Actinomycetota</taxon>
        <taxon>Actinomycetes</taxon>
        <taxon>Micrococcales</taxon>
        <taxon>Microbacteriaceae</taxon>
        <taxon>Microcella</taxon>
    </lineage>
</organism>
<reference evidence="3" key="1">
    <citation type="submission" date="2015-12" db="EMBL/GenBank/DDBJ databases">
        <authorList>
            <person name="Shamseldin A."/>
            <person name="Moawad H."/>
            <person name="Abd El-Rahim W.M."/>
            <person name="Sadowsky M.J."/>
        </authorList>
    </citation>
    <scope>NUCLEOTIDE SEQUENCE [LARGE SCALE GENOMIC DNA]</scope>
    <source>
        <strain evidence="3">JAM AC0309</strain>
    </source>
</reference>
<name>A0A0U5BKV3_9MICO</name>
<feature type="compositionally biased region" description="Basic and acidic residues" evidence="1">
    <location>
        <begin position="1"/>
        <end position="18"/>
    </location>
</feature>